<feature type="domain" description="Histidine kinase" evidence="10">
    <location>
        <begin position="1"/>
        <end position="151"/>
    </location>
</feature>
<dbReference type="PROSITE" id="PS50109">
    <property type="entry name" value="HIS_KIN"/>
    <property type="match status" value="1"/>
</dbReference>
<dbReference type="AlphaFoldDB" id="A0A944CRG5"/>
<evidence type="ECO:0000256" key="3">
    <source>
        <dbReference type="ARBA" id="ARBA00012438"/>
    </source>
</evidence>
<dbReference type="CDD" id="cd00075">
    <property type="entry name" value="HATPase"/>
    <property type="match status" value="1"/>
</dbReference>
<dbReference type="InterPro" id="IPR005467">
    <property type="entry name" value="His_kinase_dom"/>
</dbReference>
<dbReference type="EC" id="2.7.13.3" evidence="3"/>
<dbReference type="InterPro" id="IPR003594">
    <property type="entry name" value="HATPase_dom"/>
</dbReference>
<evidence type="ECO:0000313" key="12">
    <source>
        <dbReference type="Proteomes" id="UP000761411"/>
    </source>
</evidence>
<accession>A0A944CRG5</accession>
<dbReference type="EMBL" id="QTKX01000003">
    <property type="protein sequence ID" value="MBS8266463.1"/>
    <property type="molecule type" value="Genomic_DNA"/>
</dbReference>
<organism evidence="11 12">
    <name type="scientific">Mesobacillus boroniphilus</name>
    <dbReference type="NCBI Taxonomy" id="308892"/>
    <lineage>
        <taxon>Bacteria</taxon>
        <taxon>Bacillati</taxon>
        <taxon>Bacillota</taxon>
        <taxon>Bacilli</taxon>
        <taxon>Bacillales</taxon>
        <taxon>Bacillaceae</taxon>
        <taxon>Mesobacillus</taxon>
    </lineage>
</organism>
<dbReference type="InterPro" id="IPR050736">
    <property type="entry name" value="Sensor_HK_Regulatory"/>
</dbReference>
<keyword evidence="6" id="KW-0547">Nucleotide-binding</keyword>
<dbReference type="SUPFAM" id="SSF55874">
    <property type="entry name" value="ATPase domain of HSP90 chaperone/DNA topoisomerase II/histidine kinase"/>
    <property type="match status" value="1"/>
</dbReference>
<evidence type="ECO:0000256" key="5">
    <source>
        <dbReference type="ARBA" id="ARBA00022679"/>
    </source>
</evidence>
<protein>
    <recommendedName>
        <fullName evidence="3">histidine kinase</fullName>
        <ecNumber evidence="3">2.7.13.3</ecNumber>
    </recommendedName>
</protein>
<reference evidence="11 12" key="1">
    <citation type="journal article" date="2021" name="Microorganisms">
        <title>Bacterial Dimethylsulfoniopropionate Biosynthesis in the East China Sea.</title>
        <authorList>
            <person name="Liu J."/>
            <person name="Zhang Y."/>
            <person name="Liu J."/>
            <person name="Zhong H."/>
            <person name="Williams B.T."/>
            <person name="Zheng Y."/>
            <person name="Curson A.R.J."/>
            <person name="Sun C."/>
            <person name="Sun H."/>
            <person name="Song D."/>
            <person name="Wagner Mackenzie B."/>
            <person name="Bermejo Martinez A."/>
            <person name="Todd J.D."/>
            <person name="Zhang X.H."/>
        </authorList>
    </citation>
    <scope>NUCLEOTIDE SEQUENCE [LARGE SCALE GENOMIC DNA]</scope>
    <source>
        <strain evidence="11 12">ESS08</strain>
    </source>
</reference>
<dbReference type="GO" id="GO:0005886">
    <property type="term" value="C:plasma membrane"/>
    <property type="evidence" value="ECO:0007669"/>
    <property type="project" value="UniProtKB-SubCell"/>
</dbReference>
<evidence type="ECO:0000256" key="1">
    <source>
        <dbReference type="ARBA" id="ARBA00000085"/>
    </source>
</evidence>
<evidence type="ECO:0000256" key="8">
    <source>
        <dbReference type="ARBA" id="ARBA00022840"/>
    </source>
</evidence>
<dbReference type="Gene3D" id="3.30.565.10">
    <property type="entry name" value="Histidine kinase-like ATPase, C-terminal domain"/>
    <property type="match status" value="1"/>
</dbReference>
<dbReference type="Pfam" id="PF02518">
    <property type="entry name" value="HATPase_c"/>
    <property type="match status" value="1"/>
</dbReference>
<proteinExistence type="predicted"/>
<evidence type="ECO:0000256" key="7">
    <source>
        <dbReference type="ARBA" id="ARBA00022777"/>
    </source>
</evidence>
<keyword evidence="7 11" id="KW-0418">Kinase</keyword>
<keyword evidence="12" id="KW-1185">Reference proteome</keyword>
<dbReference type="PRINTS" id="PR00344">
    <property type="entry name" value="BCTRLSENSOR"/>
</dbReference>
<keyword evidence="4" id="KW-0597">Phosphoprotein</keyword>
<dbReference type="GO" id="GO:0000160">
    <property type="term" value="P:phosphorelay signal transduction system"/>
    <property type="evidence" value="ECO:0007669"/>
    <property type="project" value="UniProtKB-KW"/>
</dbReference>
<dbReference type="SMART" id="SM00387">
    <property type="entry name" value="HATPase_c"/>
    <property type="match status" value="1"/>
</dbReference>
<keyword evidence="8" id="KW-0067">ATP-binding</keyword>
<evidence type="ECO:0000313" key="11">
    <source>
        <dbReference type="EMBL" id="MBS8266463.1"/>
    </source>
</evidence>
<evidence type="ECO:0000259" key="10">
    <source>
        <dbReference type="PROSITE" id="PS50109"/>
    </source>
</evidence>
<sequence>MDKTLVNSREFFEEAFHNAQLDYREVEFESADPVPSISLKIDNGRIKQVLANLIDNAVKYGGTNIIVKVEKLGGYLQINIKDNGQGIEKEDLPSIFNPFFRGEKSRSRESGGTGIGLAIVKYIIEAHGGEIRAVSKPGKGSEFVFTLPLYLKGE</sequence>
<evidence type="ECO:0000256" key="4">
    <source>
        <dbReference type="ARBA" id="ARBA00022553"/>
    </source>
</evidence>
<dbReference type="FunFam" id="3.30.565.10:FF:000006">
    <property type="entry name" value="Sensor histidine kinase WalK"/>
    <property type="match status" value="1"/>
</dbReference>
<evidence type="ECO:0000256" key="2">
    <source>
        <dbReference type="ARBA" id="ARBA00004651"/>
    </source>
</evidence>
<dbReference type="PANTHER" id="PTHR43711:SF1">
    <property type="entry name" value="HISTIDINE KINASE 1"/>
    <property type="match status" value="1"/>
</dbReference>
<keyword evidence="9" id="KW-0902">Two-component regulatory system</keyword>
<comment type="caution">
    <text evidence="11">The sequence shown here is derived from an EMBL/GenBank/DDBJ whole genome shotgun (WGS) entry which is preliminary data.</text>
</comment>
<dbReference type="GO" id="GO:0005524">
    <property type="term" value="F:ATP binding"/>
    <property type="evidence" value="ECO:0007669"/>
    <property type="project" value="UniProtKB-KW"/>
</dbReference>
<comment type="catalytic activity">
    <reaction evidence="1">
        <text>ATP + protein L-histidine = ADP + protein N-phospho-L-histidine.</text>
        <dbReference type="EC" id="2.7.13.3"/>
    </reaction>
</comment>
<name>A0A944CRG5_9BACI</name>
<keyword evidence="5" id="KW-0808">Transferase</keyword>
<evidence type="ECO:0000256" key="6">
    <source>
        <dbReference type="ARBA" id="ARBA00022741"/>
    </source>
</evidence>
<dbReference type="Proteomes" id="UP000761411">
    <property type="component" value="Unassembled WGS sequence"/>
</dbReference>
<dbReference type="InterPro" id="IPR004358">
    <property type="entry name" value="Sig_transdc_His_kin-like_C"/>
</dbReference>
<evidence type="ECO:0000256" key="9">
    <source>
        <dbReference type="ARBA" id="ARBA00023012"/>
    </source>
</evidence>
<comment type="subcellular location">
    <subcellularLocation>
        <location evidence="2">Cell membrane</location>
        <topology evidence="2">Multi-pass membrane protein</topology>
    </subcellularLocation>
</comment>
<dbReference type="InterPro" id="IPR036890">
    <property type="entry name" value="HATPase_C_sf"/>
</dbReference>
<dbReference type="PANTHER" id="PTHR43711">
    <property type="entry name" value="TWO-COMPONENT HISTIDINE KINASE"/>
    <property type="match status" value="1"/>
</dbReference>
<gene>
    <name evidence="11" type="ORF">DYI25_18745</name>
</gene>
<dbReference type="GO" id="GO:0004673">
    <property type="term" value="F:protein histidine kinase activity"/>
    <property type="evidence" value="ECO:0007669"/>
    <property type="project" value="UniProtKB-EC"/>
</dbReference>